<dbReference type="InterPro" id="IPR021778">
    <property type="entry name" value="Se/S_carrier-like"/>
</dbReference>
<keyword evidence="3" id="KW-1185">Reference proteome</keyword>
<evidence type="ECO:0000313" key="2">
    <source>
        <dbReference type="EMBL" id="ACZ08550.1"/>
    </source>
</evidence>
<feature type="domain" description="Putative Se/S carrier protein-like" evidence="1">
    <location>
        <begin position="4"/>
        <end position="55"/>
    </location>
</feature>
<name>D1AIG6_SEBTE</name>
<accession>D1AIG6</accession>
<dbReference type="AlphaFoldDB" id="D1AIG6"/>
<dbReference type="Proteomes" id="UP000000845">
    <property type="component" value="Chromosome"/>
</dbReference>
<gene>
    <name evidence="2" type="ordered locus">Sterm_1692</name>
</gene>
<sequence>MSEYQFLFHNTRGAVRFEDTLKTKNISYKIMPPPVQLENCCGISIRLEYDVVEELLCPDVREVYLFKDGKYELYCENKQ</sequence>
<dbReference type="STRING" id="526218.Sterm_1692"/>
<reference evidence="3" key="1">
    <citation type="submission" date="2009-09" db="EMBL/GenBank/DDBJ databases">
        <title>The complete chromosome of Sebaldella termitidis ATCC 33386.</title>
        <authorList>
            <consortium name="US DOE Joint Genome Institute (JGI-PGF)"/>
            <person name="Lucas S."/>
            <person name="Copeland A."/>
            <person name="Lapidus A."/>
            <person name="Glavina del Rio T."/>
            <person name="Dalin E."/>
            <person name="Tice H."/>
            <person name="Bruce D."/>
            <person name="Goodwin L."/>
            <person name="Pitluck S."/>
            <person name="Kyrpides N."/>
            <person name="Mavromatis K."/>
            <person name="Ivanova N."/>
            <person name="Mikhailova N."/>
            <person name="Sims D."/>
            <person name="Meincke L."/>
            <person name="Brettin T."/>
            <person name="Detter J.C."/>
            <person name="Han C."/>
            <person name="Larimer F."/>
            <person name="Land M."/>
            <person name="Hauser L."/>
            <person name="Markowitz V."/>
            <person name="Cheng J.F."/>
            <person name="Hugenholtz P."/>
            <person name="Woyke T."/>
            <person name="Wu D."/>
            <person name="Eisen J.A."/>
        </authorList>
    </citation>
    <scope>NUCLEOTIDE SEQUENCE [LARGE SCALE GENOMIC DNA]</scope>
    <source>
        <strain evidence="3">ATCC 33386 / NCTC 11300</strain>
    </source>
</reference>
<proteinExistence type="predicted"/>
<organism evidence="2 3">
    <name type="scientific">Sebaldella termitidis (strain ATCC 33386 / NCTC 11300)</name>
    <dbReference type="NCBI Taxonomy" id="526218"/>
    <lineage>
        <taxon>Bacteria</taxon>
        <taxon>Fusobacteriati</taxon>
        <taxon>Fusobacteriota</taxon>
        <taxon>Fusobacteriia</taxon>
        <taxon>Fusobacteriales</taxon>
        <taxon>Leptotrichiaceae</taxon>
        <taxon>Sebaldella</taxon>
    </lineage>
</organism>
<dbReference type="KEGG" id="str:Sterm_1692"/>
<evidence type="ECO:0000313" key="3">
    <source>
        <dbReference type="Proteomes" id="UP000000845"/>
    </source>
</evidence>
<dbReference type="EMBL" id="CP001739">
    <property type="protein sequence ID" value="ACZ08550.1"/>
    <property type="molecule type" value="Genomic_DNA"/>
</dbReference>
<dbReference type="Pfam" id="PF11823">
    <property type="entry name" value="Se_S_carrier"/>
    <property type="match status" value="1"/>
</dbReference>
<dbReference type="HOGENOM" id="CLU_167443_4_1_0"/>
<evidence type="ECO:0000259" key="1">
    <source>
        <dbReference type="Pfam" id="PF11823"/>
    </source>
</evidence>
<reference evidence="2 3" key="2">
    <citation type="journal article" date="2010" name="Stand. Genomic Sci.">
        <title>Complete genome sequence of Sebaldella termitidis type strain (NCTC 11300).</title>
        <authorList>
            <person name="Harmon-Smith M."/>
            <person name="Celia L."/>
            <person name="Chertkov O."/>
            <person name="Lapidus A."/>
            <person name="Copeland A."/>
            <person name="Glavina Del Rio T."/>
            <person name="Nolan M."/>
            <person name="Lucas S."/>
            <person name="Tice H."/>
            <person name="Cheng J.F."/>
            <person name="Han C."/>
            <person name="Detter J.C."/>
            <person name="Bruce D."/>
            <person name="Goodwin L."/>
            <person name="Pitluck S."/>
            <person name="Pati A."/>
            <person name="Liolios K."/>
            <person name="Ivanova N."/>
            <person name="Mavromatis K."/>
            <person name="Mikhailova N."/>
            <person name="Chen A."/>
            <person name="Palaniappan K."/>
            <person name="Land M."/>
            <person name="Hauser L."/>
            <person name="Chang Y.J."/>
            <person name="Jeffries C.D."/>
            <person name="Brettin T."/>
            <person name="Goker M."/>
            <person name="Beck B."/>
            <person name="Bristow J."/>
            <person name="Eisen J.A."/>
            <person name="Markowitz V."/>
            <person name="Hugenholtz P."/>
            <person name="Kyrpides N.C."/>
            <person name="Klenk H.P."/>
            <person name="Chen F."/>
        </authorList>
    </citation>
    <scope>NUCLEOTIDE SEQUENCE [LARGE SCALE GENOMIC DNA]</scope>
    <source>
        <strain evidence="3">ATCC 33386 / NCTC 11300</strain>
    </source>
</reference>
<dbReference type="RefSeq" id="WP_012861146.1">
    <property type="nucleotide sequence ID" value="NC_013517.1"/>
</dbReference>
<protein>
    <recommendedName>
        <fullName evidence="1">Putative Se/S carrier protein-like domain-containing protein</fullName>
    </recommendedName>
</protein>